<organism evidence="1 2">
    <name type="scientific">Eretmocerus hayati</name>
    <dbReference type="NCBI Taxonomy" id="131215"/>
    <lineage>
        <taxon>Eukaryota</taxon>
        <taxon>Metazoa</taxon>
        <taxon>Ecdysozoa</taxon>
        <taxon>Arthropoda</taxon>
        <taxon>Hexapoda</taxon>
        <taxon>Insecta</taxon>
        <taxon>Pterygota</taxon>
        <taxon>Neoptera</taxon>
        <taxon>Endopterygota</taxon>
        <taxon>Hymenoptera</taxon>
        <taxon>Apocrita</taxon>
        <taxon>Proctotrupomorpha</taxon>
        <taxon>Chalcidoidea</taxon>
        <taxon>Aphelinidae</taxon>
        <taxon>Aphelininae</taxon>
        <taxon>Eretmocerus</taxon>
    </lineage>
</organism>
<protein>
    <submittedName>
        <fullName evidence="1">Uncharacterized protein</fullName>
    </submittedName>
</protein>
<gene>
    <name evidence="1" type="ORF">QAD02_010969</name>
</gene>
<proteinExistence type="predicted"/>
<sequence length="143" mass="17058">MAHIPTGLVSHSRKVCNFYKRMIRHLESCCPDLAEFRYEAVLMRAEFDKNKDIKDLRCAKALLGEGEAKLRAGMHWNYLKFPESPGGCAYQRDHPPLDYILDYWDEMEKARYPKYFALREKRKKEYEEFYRKQYGEPTTHSGH</sequence>
<dbReference type="EMBL" id="CM056742">
    <property type="protein sequence ID" value="KAJ8675183.1"/>
    <property type="molecule type" value="Genomic_DNA"/>
</dbReference>
<keyword evidence="2" id="KW-1185">Reference proteome</keyword>
<accession>A0ACC2NWE7</accession>
<evidence type="ECO:0000313" key="1">
    <source>
        <dbReference type="EMBL" id="KAJ8675183.1"/>
    </source>
</evidence>
<dbReference type="Proteomes" id="UP001239111">
    <property type="component" value="Chromosome 2"/>
</dbReference>
<name>A0ACC2NWE7_9HYME</name>
<reference evidence="1" key="1">
    <citation type="submission" date="2023-04" db="EMBL/GenBank/DDBJ databases">
        <title>A chromosome-level genome assembly of the parasitoid wasp Eretmocerus hayati.</title>
        <authorList>
            <person name="Zhong Y."/>
            <person name="Liu S."/>
            <person name="Liu Y."/>
        </authorList>
    </citation>
    <scope>NUCLEOTIDE SEQUENCE</scope>
    <source>
        <strain evidence="1">ZJU_SS_LIU_2023</strain>
    </source>
</reference>
<comment type="caution">
    <text evidence="1">The sequence shown here is derived from an EMBL/GenBank/DDBJ whole genome shotgun (WGS) entry which is preliminary data.</text>
</comment>
<evidence type="ECO:0000313" key="2">
    <source>
        <dbReference type="Proteomes" id="UP001239111"/>
    </source>
</evidence>